<keyword evidence="9" id="KW-1185">Reference proteome</keyword>
<sequence length="747" mass="87033">MGLEVKEKNNHWIVEKKYENGWASNQSIEEGNIVEFVDGKKTEEHSTVKRFNRVEMANSITIMDNKLKVHKFNISYGYMDPNFMFYLLFPMLFITVTILLSIFLYLKTRNNQSSTILIYFLLSIGICYLGASMSARGDLIGRLSTIITLPSSIILFTHFLKSYFKKYDLVFIQTKSLLRLYILYTIFLLTIAGNHLFYIINNFIIEFKLLYFSLLLSYLLFYIFSFYVKHKDSEGSTVIKILGMIIFLSFSPFVFFYAIPTIFLKNEFFPAEVTAIFLILIPIALVYLQLSEKLFDIEFFLNRLRYYSLISVPFTFLVVIILSFILNFKLLSSLTVMAFITLSICTTLFLYVKEYIDYKLRHHLFSPKGNFETSVYTFFQKSMYETKVSSLITNLKNEIKDVLVVKEVFYIEVIEGEDEENWGIKNRNNFPALIIEDVERIKWNHCSIGTLIQVMDRFAIVIGGDQSRKNIILFGMKKSKTNLNIQERIWLETLAYFSSILLENFQLIEDLFEKIKNYKEKMEIKNNSYPLWLSKLMFSLSEKERTNLSIDLHDSVLQDQLQLLRDIESITEQVTDSSIKNDLFILKERMLDNIHLVRETCNELRPPFLNELGVVQSIHNLIEQTKLRCTFLLISELDPSIQKLDKEVELTLYRVIQELLNNAMKHSLASKVEVSLRKNNQVLSLAYDDNGKGIDMAELDDSFNTMGIFGMKARVKNGGGTIEINSSQGQGMHVYIEFKEVHGVKKN</sequence>
<dbReference type="EMBL" id="JADBEL010000011">
    <property type="protein sequence ID" value="MBE1555112.1"/>
    <property type="molecule type" value="Genomic_DNA"/>
</dbReference>
<dbReference type="GO" id="GO:0004673">
    <property type="term" value="F:protein histidine kinase activity"/>
    <property type="evidence" value="ECO:0007669"/>
    <property type="project" value="UniProtKB-EC"/>
</dbReference>
<evidence type="ECO:0000256" key="4">
    <source>
        <dbReference type="ARBA" id="ARBA00022840"/>
    </source>
</evidence>
<keyword evidence="1 8" id="KW-0808">Transferase</keyword>
<dbReference type="Pfam" id="PF02518">
    <property type="entry name" value="HATPase_c"/>
    <property type="match status" value="1"/>
</dbReference>
<dbReference type="GO" id="GO:0000160">
    <property type="term" value="P:phosphorelay signal transduction system"/>
    <property type="evidence" value="ECO:0007669"/>
    <property type="project" value="UniProtKB-KW"/>
</dbReference>
<evidence type="ECO:0000256" key="5">
    <source>
        <dbReference type="ARBA" id="ARBA00023012"/>
    </source>
</evidence>
<dbReference type="PANTHER" id="PTHR24421">
    <property type="entry name" value="NITRATE/NITRITE SENSOR PROTEIN NARX-RELATED"/>
    <property type="match status" value="1"/>
</dbReference>
<dbReference type="PANTHER" id="PTHR24421:SF60">
    <property type="entry name" value="SENSOR HISTIDINE KINASE COMP"/>
    <property type="match status" value="1"/>
</dbReference>
<evidence type="ECO:0000256" key="6">
    <source>
        <dbReference type="SAM" id="Phobius"/>
    </source>
</evidence>
<keyword evidence="5" id="KW-0902">Two-component regulatory system</keyword>
<dbReference type="GO" id="GO:0005524">
    <property type="term" value="F:ATP binding"/>
    <property type="evidence" value="ECO:0007669"/>
    <property type="project" value="UniProtKB-KW"/>
</dbReference>
<evidence type="ECO:0000256" key="1">
    <source>
        <dbReference type="ARBA" id="ARBA00022679"/>
    </source>
</evidence>
<dbReference type="InterPro" id="IPR036890">
    <property type="entry name" value="HATPase_C_sf"/>
</dbReference>
<protein>
    <submittedName>
        <fullName evidence="8">Two-component system sensor histidine kinase ComP</fullName>
        <ecNumber evidence="8">2.7.13.3</ecNumber>
    </submittedName>
</protein>
<dbReference type="AlphaFoldDB" id="A0A927ML30"/>
<dbReference type="Gene3D" id="3.30.565.10">
    <property type="entry name" value="Histidine kinase-like ATPase, C-terminal domain"/>
    <property type="match status" value="1"/>
</dbReference>
<proteinExistence type="predicted"/>
<dbReference type="InterPro" id="IPR003594">
    <property type="entry name" value="HATPase_dom"/>
</dbReference>
<dbReference type="PROSITE" id="PS50109">
    <property type="entry name" value="HIS_KIN"/>
    <property type="match status" value="1"/>
</dbReference>
<comment type="caution">
    <text evidence="8">The sequence shown here is derived from an EMBL/GenBank/DDBJ whole genome shotgun (WGS) entry which is preliminary data.</text>
</comment>
<feature type="transmembrane region" description="Helical" evidence="6">
    <location>
        <begin position="139"/>
        <end position="160"/>
    </location>
</feature>
<evidence type="ECO:0000256" key="3">
    <source>
        <dbReference type="ARBA" id="ARBA00022777"/>
    </source>
</evidence>
<feature type="transmembrane region" description="Helical" evidence="6">
    <location>
        <begin position="181"/>
        <end position="204"/>
    </location>
</feature>
<dbReference type="CDD" id="cd16917">
    <property type="entry name" value="HATPase_UhpB-NarQ-NarX-like"/>
    <property type="match status" value="1"/>
</dbReference>
<evidence type="ECO:0000256" key="2">
    <source>
        <dbReference type="ARBA" id="ARBA00022741"/>
    </source>
</evidence>
<evidence type="ECO:0000313" key="9">
    <source>
        <dbReference type="Proteomes" id="UP000658225"/>
    </source>
</evidence>
<dbReference type="RefSeq" id="WP_338062453.1">
    <property type="nucleotide sequence ID" value="NZ_JADBEL010000011.1"/>
</dbReference>
<keyword evidence="6" id="KW-0472">Membrane</keyword>
<feature type="transmembrane region" description="Helical" evidence="6">
    <location>
        <begin position="241"/>
        <end position="263"/>
    </location>
</feature>
<feature type="transmembrane region" description="Helical" evidence="6">
    <location>
        <begin position="210"/>
        <end position="229"/>
    </location>
</feature>
<feature type="transmembrane region" description="Helical" evidence="6">
    <location>
        <begin position="309"/>
        <end position="328"/>
    </location>
</feature>
<dbReference type="InterPro" id="IPR050482">
    <property type="entry name" value="Sensor_HK_TwoCompSys"/>
</dbReference>
<dbReference type="SUPFAM" id="SSF55874">
    <property type="entry name" value="ATPase domain of HSP90 chaperone/DNA topoisomerase II/histidine kinase"/>
    <property type="match status" value="1"/>
</dbReference>
<evidence type="ECO:0000259" key="7">
    <source>
        <dbReference type="PROSITE" id="PS50109"/>
    </source>
</evidence>
<feature type="transmembrane region" description="Helical" evidence="6">
    <location>
        <begin position="83"/>
        <end position="104"/>
    </location>
</feature>
<gene>
    <name evidence="8" type="ORF">H4683_002211</name>
</gene>
<name>A0A927ML30_9BACL</name>
<keyword evidence="3 8" id="KW-0418">Kinase</keyword>
<dbReference type="Proteomes" id="UP000658225">
    <property type="component" value="Unassembled WGS sequence"/>
</dbReference>
<evidence type="ECO:0000313" key="8">
    <source>
        <dbReference type="EMBL" id="MBE1555112.1"/>
    </source>
</evidence>
<feature type="transmembrane region" description="Helical" evidence="6">
    <location>
        <begin position="116"/>
        <end position="133"/>
    </location>
</feature>
<organism evidence="8 9">
    <name type="scientific">Sporosarcina limicola</name>
    <dbReference type="NCBI Taxonomy" id="34101"/>
    <lineage>
        <taxon>Bacteria</taxon>
        <taxon>Bacillati</taxon>
        <taxon>Bacillota</taxon>
        <taxon>Bacilli</taxon>
        <taxon>Bacillales</taxon>
        <taxon>Caryophanaceae</taxon>
        <taxon>Sporosarcina</taxon>
    </lineage>
</organism>
<dbReference type="SMART" id="SM00387">
    <property type="entry name" value="HATPase_c"/>
    <property type="match status" value="1"/>
</dbReference>
<feature type="transmembrane region" description="Helical" evidence="6">
    <location>
        <begin position="334"/>
        <end position="352"/>
    </location>
</feature>
<keyword evidence="6" id="KW-1133">Transmembrane helix</keyword>
<accession>A0A927ML30</accession>
<dbReference type="InterPro" id="IPR005467">
    <property type="entry name" value="His_kinase_dom"/>
</dbReference>
<dbReference type="EC" id="2.7.13.3" evidence="8"/>
<keyword evidence="2" id="KW-0547">Nucleotide-binding</keyword>
<feature type="transmembrane region" description="Helical" evidence="6">
    <location>
        <begin position="269"/>
        <end position="288"/>
    </location>
</feature>
<keyword evidence="4" id="KW-0067">ATP-binding</keyword>
<reference evidence="8" key="1">
    <citation type="submission" date="2020-10" db="EMBL/GenBank/DDBJ databases">
        <title>Genomic Encyclopedia of Type Strains, Phase IV (KMG-IV): sequencing the most valuable type-strain genomes for metagenomic binning, comparative biology and taxonomic classification.</title>
        <authorList>
            <person name="Goeker M."/>
        </authorList>
    </citation>
    <scope>NUCLEOTIDE SEQUENCE</scope>
    <source>
        <strain evidence="8">DSM 13886</strain>
    </source>
</reference>
<keyword evidence="6" id="KW-0812">Transmembrane</keyword>
<feature type="domain" description="Histidine kinase" evidence="7">
    <location>
        <begin position="652"/>
        <end position="742"/>
    </location>
</feature>